<dbReference type="InParanoid" id="K1QVI6"/>
<protein>
    <submittedName>
        <fullName evidence="1">Uncharacterized protein</fullName>
    </submittedName>
</protein>
<proteinExistence type="predicted"/>
<accession>K1QVI6</accession>
<organism evidence="1">
    <name type="scientific">Magallana gigas</name>
    <name type="common">Pacific oyster</name>
    <name type="synonym">Crassostrea gigas</name>
    <dbReference type="NCBI Taxonomy" id="29159"/>
    <lineage>
        <taxon>Eukaryota</taxon>
        <taxon>Metazoa</taxon>
        <taxon>Spiralia</taxon>
        <taxon>Lophotrochozoa</taxon>
        <taxon>Mollusca</taxon>
        <taxon>Bivalvia</taxon>
        <taxon>Autobranchia</taxon>
        <taxon>Pteriomorphia</taxon>
        <taxon>Ostreida</taxon>
        <taxon>Ostreoidea</taxon>
        <taxon>Ostreidae</taxon>
        <taxon>Magallana</taxon>
    </lineage>
</organism>
<reference evidence="1" key="1">
    <citation type="journal article" date="2012" name="Nature">
        <title>The oyster genome reveals stress adaptation and complexity of shell formation.</title>
        <authorList>
            <person name="Zhang G."/>
            <person name="Fang X."/>
            <person name="Guo X."/>
            <person name="Li L."/>
            <person name="Luo R."/>
            <person name="Xu F."/>
            <person name="Yang P."/>
            <person name="Zhang L."/>
            <person name="Wang X."/>
            <person name="Qi H."/>
            <person name="Xiong Z."/>
            <person name="Que H."/>
            <person name="Xie Y."/>
            <person name="Holland P.W."/>
            <person name="Paps J."/>
            <person name="Zhu Y."/>
            <person name="Wu F."/>
            <person name="Chen Y."/>
            <person name="Wang J."/>
            <person name="Peng C."/>
            <person name="Meng J."/>
            <person name="Yang L."/>
            <person name="Liu J."/>
            <person name="Wen B."/>
            <person name="Zhang N."/>
            <person name="Huang Z."/>
            <person name="Zhu Q."/>
            <person name="Feng Y."/>
            <person name="Mount A."/>
            <person name="Hedgecock D."/>
            <person name="Xu Z."/>
            <person name="Liu Y."/>
            <person name="Domazet-Loso T."/>
            <person name="Du Y."/>
            <person name="Sun X."/>
            <person name="Zhang S."/>
            <person name="Liu B."/>
            <person name="Cheng P."/>
            <person name="Jiang X."/>
            <person name="Li J."/>
            <person name="Fan D."/>
            <person name="Wang W."/>
            <person name="Fu W."/>
            <person name="Wang T."/>
            <person name="Wang B."/>
            <person name="Zhang J."/>
            <person name="Peng Z."/>
            <person name="Li Y."/>
            <person name="Li N."/>
            <person name="Wang J."/>
            <person name="Chen M."/>
            <person name="He Y."/>
            <person name="Tan F."/>
            <person name="Song X."/>
            <person name="Zheng Q."/>
            <person name="Huang R."/>
            <person name="Yang H."/>
            <person name="Du X."/>
            <person name="Chen L."/>
            <person name="Yang M."/>
            <person name="Gaffney P.M."/>
            <person name="Wang S."/>
            <person name="Luo L."/>
            <person name="She Z."/>
            <person name="Ming Y."/>
            <person name="Huang W."/>
            <person name="Zhang S."/>
            <person name="Huang B."/>
            <person name="Zhang Y."/>
            <person name="Qu T."/>
            <person name="Ni P."/>
            <person name="Miao G."/>
            <person name="Wang J."/>
            <person name="Wang Q."/>
            <person name="Steinberg C.E."/>
            <person name="Wang H."/>
            <person name="Li N."/>
            <person name="Qian L."/>
            <person name="Zhang G."/>
            <person name="Li Y."/>
            <person name="Yang H."/>
            <person name="Liu X."/>
            <person name="Wang J."/>
            <person name="Yin Y."/>
            <person name="Wang J."/>
        </authorList>
    </citation>
    <scope>NUCLEOTIDE SEQUENCE [LARGE SCALE GENOMIC DNA]</scope>
    <source>
        <strain evidence="1">05x7-T-G4-1.051#20</strain>
    </source>
</reference>
<dbReference type="EMBL" id="JH817895">
    <property type="protein sequence ID" value="EKC25556.1"/>
    <property type="molecule type" value="Genomic_DNA"/>
</dbReference>
<gene>
    <name evidence="1" type="ORF">CGI_10005074</name>
</gene>
<dbReference type="HOGENOM" id="CLU_2514838_0_0_1"/>
<sequence>MVRLRLKKKMSLTAAVLSKQLRVSRVMPNGNTEVERRTNVCFSENITSGDVDMEALISDILSEFRYTFKHRDTASGTEINPCNYE</sequence>
<evidence type="ECO:0000313" key="1">
    <source>
        <dbReference type="EMBL" id="EKC25556.1"/>
    </source>
</evidence>
<name>K1QVI6_MAGGI</name>
<dbReference type="AlphaFoldDB" id="K1QVI6"/>